<dbReference type="EMBL" id="BAAAHB010000004">
    <property type="protein sequence ID" value="GAA0447478.1"/>
    <property type="molecule type" value="Genomic_DNA"/>
</dbReference>
<gene>
    <name evidence="3" type="ORF">GCM10009544_07850</name>
</gene>
<dbReference type="SUPFAM" id="SSF47413">
    <property type="entry name" value="lambda repressor-like DNA-binding domains"/>
    <property type="match status" value="1"/>
</dbReference>
<keyword evidence="4" id="KW-1185">Reference proteome</keyword>
<proteinExistence type="predicted"/>
<comment type="caution">
    <text evidence="3">The sequence shown here is derived from an EMBL/GenBank/DDBJ whole genome shotgun (WGS) entry which is preliminary data.</text>
</comment>
<dbReference type="InterPro" id="IPR010982">
    <property type="entry name" value="Lambda_DNA-bd_dom_sf"/>
</dbReference>
<dbReference type="Gene3D" id="1.10.260.40">
    <property type="entry name" value="lambda repressor-like DNA-binding domains"/>
    <property type="match status" value="1"/>
</dbReference>
<dbReference type="InterPro" id="IPR001387">
    <property type="entry name" value="Cro/C1-type_HTH"/>
</dbReference>
<evidence type="ECO:0000313" key="4">
    <source>
        <dbReference type="Proteomes" id="UP001499895"/>
    </source>
</evidence>
<dbReference type="SMART" id="SM00530">
    <property type="entry name" value="HTH_XRE"/>
    <property type="match status" value="1"/>
</dbReference>
<evidence type="ECO:0000313" key="3">
    <source>
        <dbReference type="EMBL" id="GAA0447478.1"/>
    </source>
</evidence>
<name>A0ABN0ZIH7_9ACTN</name>
<dbReference type="InterPro" id="IPR050807">
    <property type="entry name" value="TransReg_Diox_bact_type"/>
</dbReference>
<dbReference type="PANTHER" id="PTHR46797">
    <property type="entry name" value="HTH-TYPE TRANSCRIPTIONAL REGULATOR"/>
    <property type="match status" value="1"/>
</dbReference>
<dbReference type="Pfam" id="PF01381">
    <property type="entry name" value="HTH_3"/>
    <property type="match status" value="1"/>
</dbReference>
<dbReference type="PROSITE" id="PS50943">
    <property type="entry name" value="HTH_CROC1"/>
    <property type="match status" value="1"/>
</dbReference>
<organism evidence="3 4">
    <name type="scientific">Streptomyces stramineus</name>
    <dbReference type="NCBI Taxonomy" id="173861"/>
    <lineage>
        <taxon>Bacteria</taxon>
        <taxon>Bacillati</taxon>
        <taxon>Actinomycetota</taxon>
        <taxon>Actinomycetes</taxon>
        <taxon>Kitasatosporales</taxon>
        <taxon>Streptomycetaceae</taxon>
        <taxon>Streptomyces</taxon>
    </lineage>
</organism>
<evidence type="ECO:0000256" key="1">
    <source>
        <dbReference type="ARBA" id="ARBA00023125"/>
    </source>
</evidence>
<feature type="domain" description="HTH cro/C1-type" evidence="2">
    <location>
        <begin position="32"/>
        <end position="86"/>
    </location>
</feature>
<accession>A0ABN0ZIH7</accession>
<evidence type="ECO:0000259" key="2">
    <source>
        <dbReference type="PROSITE" id="PS50943"/>
    </source>
</evidence>
<dbReference type="Proteomes" id="UP001499895">
    <property type="component" value="Unassembled WGS sequence"/>
</dbReference>
<dbReference type="PANTHER" id="PTHR46797:SF1">
    <property type="entry name" value="METHYLPHOSPHONATE SYNTHASE"/>
    <property type="match status" value="1"/>
</dbReference>
<dbReference type="CDD" id="cd00093">
    <property type="entry name" value="HTH_XRE"/>
    <property type="match status" value="1"/>
</dbReference>
<sequence length="419" mass="45248">MIVIRGQAKGEWESDGMDSAPMERIPAAGENIQVLRKARGISQTKLARDASISISLLRKIEQGSRAATPATVASIAKALHVTTARINGQPFLGPSEQSDLLDDLRGALRRYTLPKEDVPDPARLEEDLRKITALRAGSQYLELLRMLPTLLGQVTAAALSNPGEAGAWSRTADAYGCAYTIAHRLMQPDLADMIASRQTWAAKQTWNPEAEAIAAWTEAGTYQSAGEYADGLAIVDRAIVKYEQGPRPDGLDSVLTLGSLHLRGIVLASRDRDKNTAMAHTLRARELAKRLPSGQGDVIAHNLTFGPGNLALYEVGANIELGNPAEASTMAQPLIKTPPKGLRASRVGRLCIDTARARLTLGDLEGAEDALKATFRVAPQMAAIHPMSREVLRVLVIMHQRSRPELMAMAKRSGLTPEL</sequence>
<keyword evidence="1" id="KW-0238">DNA-binding</keyword>
<protein>
    <recommendedName>
        <fullName evidence="2">HTH cro/C1-type domain-containing protein</fullName>
    </recommendedName>
</protein>
<reference evidence="3 4" key="1">
    <citation type="journal article" date="2019" name="Int. J. Syst. Evol. Microbiol.">
        <title>The Global Catalogue of Microorganisms (GCM) 10K type strain sequencing project: providing services to taxonomists for standard genome sequencing and annotation.</title>
        <authorList>
            <consortium name="The Broad Institute Genomics Platform"/>
            <consortium name="The Broad Institute Genome Sequencing Center for Infectious Disease"/>
            <person name="Wu L."/>
            <person name="Ma J."/>
        </authorList>
    </citation>
    <scope>NUCLEOTIDE SEQUENCE [LARGE SCALE GENOMIC DNA]</scope>
    <source>
        <strain evidence="3 4">JCM 10649</strain>
    </source>
</reference>